<dbReference type="SUPFAM" id="SSF52540">
    <property type="entry name" value="P-loop containing nucleoside triphosphate hydrolases"/>
    <property type="match status" value="1"/>
</dbReference>
<keyword evidence="1" id="KW-0547">Nucleotide-binding</keyword>
<organism evidence="4 5">
    <name type="scientific">Knoellia aerolata DSM 18566</name>
    <dbReference type="NCBI Taxonomy" id="1385519"/>
    <lineage>
        <taxon>Bacteria</taxon>
        <taxon>Bacillati</taxon>
        <taxon>Actinomycetota</taxon>
        <taxon>Actinomycetes</taxon>
        <taxon>Micrococcales</taxon>
        <taxon>Intrasporangiaceae</taxon>
        <taxon>Knoellia</taxon>
    </lineage>
</organism>
<accession>A0A0A0JV48</accession>
<evidence type="ECO:0000259" key="3">
    <source>
        <dbReference type="Pfam" id="PF13191"/>
    </source>
</evidence>
<name>A0A0A0JV48_9MICO</name>
<evidence type="ECO:0000313" key="4">
    <source>
        <dbReference type="EMBL" id="KGN40569.1"/>
    </source>
</evidence>
<dbReference type="AlphaFoldDB" id="A0A0A0JV48"/>
<dbReference type="GO" id="GO:0005737">
    <property type="term" value="C:cytoplasm"/>
    <property type="evidence" value="ECO:0007669"/>
    <property type="project" value="TreeGrafter"/>
</dbReference>
<dbReference type="EMBL" id="AVPL01000038">
    <property type="protein sequence ID" value="KGN40569.1"/>
    <property type="molecule type" value="Genomic_DNA"/>
</dbReference>
<dbReference type="eggNOG" id="COG0457">
    <property type="taxonomic scope" value="Bacteria"/>
</dbReference>
<dbReference type="Pfam" id="PF13191">
    <property type="entry name" value="AAA_16"/>
    <property type="match status" value="1"/>
</dbReference>
<dbReference type="InterPro" id="IPR027417">
    <property type="entry name" value="P-loop_NTPase"/>
</dbReference>
<dbReference type="PANTHER" id="PTHR16305">
    <property type="entry name" value="TESTICULAR SOLUBLE ADENYLYL CYCLASE"/>
    <property type="match status" value="1"/>
</dbReference>
<comment type="caution">
    <text evidence="4">The sequence shown here is derived from an EMBL/GenBank/DDBJ whole genome shotgun (WGS) entry which is preliminary data.</text>
</comment>
<evidence type="ECO:0000313" key="5">
    <source>
        <dbReference type="Proteomes" id="UP000030013"/>
    </source>
</evidence>
<feature type="non-terminal residue" evidence="4">
    <location>
        <position position="430"/>
    </location>
</feature>
<reference evidence="4 5" key="1">
    <citation type="submission" date="2013-08" db="EMBL/GenBank/DDBJ databases">
        <title>The genome sequence of Knoellia aerolata.</title>
        <authorList>
            <person name="Zhu W."/>
            <person name="Wang G."/>
        </authorList>
    </citation>
    <scope>NUCLEOTIDE SEQUENCE [LARGE SCALE GENOMIC DNA]</scope>
    <source>
        <strain evidence="4 5">DSM 18566</strain>
    </source>
</reference>
<sequence length="430" mass="44160">MLMGREDEQRTLDALLSGARVGRSGVLVLSGDPGIGKSALLAHAVERATGFLLLRGVGTKAEHDLPFAGLARVLQSLVDGVDDLPEPQARALGVALAVRTDGVADRFAVSAAALTLVTRAAESGPLAVVLDDAHLLDTPSAQALAFVARRVLVDSVVVLAAVRPGETDVWGGLPTLHLGPLDADAASRLADDAAGTPLSAEQRARVTAVSAGNPLAIRALAQEPGGVGDLPFGQTVTVPRVVADAFARRTAGLEADALRVLQVVVVADGDLPTISAACGSAGLDLGHLARAEDLGIVSVTPYRVDVTHPLVASAVYVTIPAGERRLLHALVADSLSPGDVDRRAWHRSEAAVGLDDTVALEMEEVGRRASTRGAFAVASSALERAATLSATPDERARRFLAAGEAAWLAGEDSRAPGLLDEAARHAPTGV</sequence>
<dbReference type="GO" id="GO:0004016">
    <property type="term" value="F:adenylate cyclase activity"/>
    <property type="evidence" value="ECO:0007669"/>
    <property type="project" value="TreeGrafter"/>
</dbReference>
<evidence type="ECO:0000256" key="1">
    <source>
        <dbReference type="ARBA" id="ARBA00022741"/>
    </source>
</evidence>
<dbReference type="PRINTS" id="PR01874">
    <property type="entry name" value="DNAREPAIRADA"/>
</dbReference>
<proteinExistence type="predicted"/>
<dbReference type="PANTHER" id="PTHR16305:SF35">
    <property type="entry name" value="TRANSCRIPTIONAL ACTIVATOR DOMAIN"/>
    <property type="match status" value="1"/>
</dbReference>
<keyword evidence="5" id="KW-1185">Reference proteome</keyword>
<protein>
    <recommendedName>
        <fullName evidence="3">Orc1-like AAA ATPase domain-containing protein</fullName>
    </recommendedName>
</protein>
<dbReference type="GO" id="GO:0005524">
    <property type="term" value="F:ATP binding"/>
    <property type="evidence" value="ECO:0007669"/>
    <property type="project" value="UniProtKB-KW"/>
</dbReference>
<feature type="domain" description="Orc1-like AAA ATPase" evidence="3">
    <location>
        <begin position="2"/>
        <end position="151"/>
    </location>
</feature>
<dbReference type="STRING" id="1385519.N801_19440"/>
<dbReference type="InterPro" id="IPR041664">
    <property type="entry name" value="AAA_16"/>
</dbReference>
<gene>
    <name evidence="4" type="ORF">N801_19440</name>
</gene>
<keyword evidence="2" id="KW-0067">ATP-binding</keyword>
<dbReference type="RefSeq" id="WP_035938552.1">
    <property type="nucleotide sequence ID" value="NZ_AVPL01000038.1"/>
</dbReference>
<evidence type="ECO:0000256" key="2">
    <source>
        <dbReference type="ARBA" id="ARBA00022840"/>
    </source>
</evidence>
<dbReference type="Proteomes" id="UP000030013">
    <property type="component" value="Unassembled WGS sequence"/>
</dbReference>